<dbReference type="EC" id="2.5.1.60" evidence="2 9"/>
<dbReference type="GO" id="GO:0097354">
    <property type="term" value="P:prenylation"/>
    <property type="evidence" value="ECO:0007669"/>
    <property type="project" value="UniProtKB-UniRule"/>
</dbReference>
<dbReference type="GO" id="GO:0004663">
    <property type="term" value="F:Rab geranylgeranyltransferase activity"/>
    <property type="evidence" value="ECO:0007669"/>
    <property type="project" value="UniProtKB-UniRule"/>
</dbReference>
<dbReference type="InterPro" id="IPR001611">
    <property type="entry name" value="Leu-rich_rpt"/>
</dbReference>
<dbReference type="AlphaFoldDB" id="A0A2H8TYL0"/>
<dbReference type="PANTHER" id="PTHR11129">
    <property type="entry name" value="PROTEIN FARNESYLTRANSFERASE ALPHA SUBUNIT/RAB GERANYLGERANYL TRANSFERASE ALPHA SUBUNIT"/>
    <property type="match status" value="1"/>
</dbReference>
<dbReference type="GO" id="GO:0005968">
    <property type="term" value="C:Rab-protein geranylgeranyltransferase complex"/>
    <property type="evidence" value="ECO:0007669"/>
    <property type="project" value="TreeGrafter"/>
</dbReference>
<dbReference type="OrthoDB" id="1658at2759"/>
<dbReference type="EMBL" id="GFXV01007532">
    <property type="protein sequence ID" value="MBW19337.1"/>
    <property type="molecule type" value="Transcribed_RNA"/>
</dbReference>
<comment type="similarity">
    <text evidence="1 9">Belongs to the protein prenyltransferase subunit alpha family.</text>
</comment>
<proteinExistence type="inferred from homology"/>
<evidence type="ECO:0000256" key="1">
    <source>
        <dbReference type="ARBA" id="ARBA00006734"/>
    </source>
</evidence>
<evidence type="ECO:0000256" key="5">
    <source>
        <dbReference type="ARBA" id="ARBA00022679"/>
    </source>
</evidence>
<name>A0A2H8TYL0_9HEMI</name>
<dbReference type="InterPro" id="IPR002088">
    <property type="entry name" value="Prenyl_trans_a"/>
</dbReference>
<comment type="function">
    <text evidence="9">Catalyzes the transfer of a geranyl-geranyl moiety from geranyl-geranyl pyrophosphate to cysteines occuring in specific C-terminal amino acid sequences.</text>
</comment>
<keyword evidence="5 9" id="KW-0808">Transferase</keyword>
<dbReference type="PANTHER" id="PTHR11129:SF2">
    <property type="entry name" value="GERANYLGERANYL TRANSFERASE TYPE-2 SUBUNIT ALPHA"/>
    <property type="match status" value="1"/>
</dbReference>
<evidence type="ECO:0000256" key="8">
    <source>
        <dbReference type="ARBA" id="ARBA00047658"/>
    </source>
</evidence>
<evidence type="ECO:0000256" key="7">
    <source>
        <dbReference type="ARBA" id="ARBA00031267"/>
    </source>
</evidence>
<dbReference type="Gene3D" id="2.60.40.1130">
    <property type="entry name" value="Rab geranylgeranyltransferase alpha-subunit, insert domain"/>
    <property type="match status" value="1"/>
</dbReference>
<keyword evidence="4 9" id="KW-0637">Prenyltransferase</keyword>
<evidence type="ECO:0000256" key="6">
    <source>
        <dbReference type="ARBA" id="ARBA00022737"/>
    </source>
</evidence>
<reference evidence="10" key="1">
    <citation type="submission" date="2017-10" db="EMBL/GenBank/DDBJ databases">
        <title>Transcriptome Assembly of Sugarcane Aphid Adults.</title>
        <authorList>
            <person name="Scully E.D."/>
            <person name="Palmer N.A."/>
            <person name="Geib S.M."/>
            <person name="Sarath G."/>
            <person name="Sattler S.E."/>
        </authorList>
    </citation>
    <scope>NUCLEOTIDE SEQUENCE</scope>
    <source>
        <tissue evidence="10">Whole body</tissue>
    </source>
</reference>
<evidence type="ECO:0000256" key="9">
    <source>
        <dbReference type="RuleBase" id="RU367120"/>
    </source>
</evidence>
<evidence type="ECO:0000256" key="3">
    <source>
        <dbReference type="ARBA" id="ARBA00014772"/>
    </source>
</evidence>
<dbReference type="PROSITE" id="PS51450">
    <property type="entry name" value="LRR"/>
    <property type="match status" value="1"/>
</dbReference>
<dbReference type="PROSITE" id="PS51147">
    <property type="entry name" value="PFTA"/>
    <property type="match status" value="4"/>
</dbReference>
<dbReference type="Gene3D" id="3.80.10.10">
    <property type="entry name" value="Ribonuclease Inhibitor"/>
    <property type="match status" value="1"/>
</dbReference>
<evidence type="ECO:0000256" key="2">
    <source>
        <dbReference type="ARBA" id="ARBA00012656"/>
    </source>
</evidence>
<dbReference type="SUPFAM" id="SSF52058">
    <property type="entry name" value="L domain-like"/>
    <property type="match status" value="1"/>
</dbReference>
<gene>
    <name evidence="10" type="primary">RABGGTA</name>
</gene>
<organism evidence="10">
    <name type="scientific">Melanaphis sacchari</name>
    <dbReference type="NCBI Taxonomy" id="742174"/>
    <lineage>
        <taxon>Eukaryota</taxon>
        <taxon>Metazoa</taxon>
        <taxon>Ecdysozoa</taxon>
        <taxon>Arthropoda</taxon>
        <taxon>Hexapoda</taxon>
        <taxon>Insecta</taxon>
        <taxon>Pterygota</taxon>
        <taxon>Neoptera</taxon>
        <taxon>Paraneoptera</taxon>
        <taxon>Hemiptera</taxon>
        <taxon>Sternorrhyncha</taxon>
        <taxon>Aphidomorpha</taxon>
        <taxon>Aphidoidea</taxon>
        <taxon>Aphididae</taxon>
        <taxon>Aphidini</taxon>
        <taxon>Melanaphis</taxon>
    </lineage>
</organism>
<accession>A0A2H8TYL0</accession>
<dbReference type="Gene3D" id="1.25.40.120">
    <property type="entry name" value="Protein prenylyltransferase"/>
    <property type="match status" value="1"/>
</dbReference>
<evidence type="ECO:0000313" key="10">
    <source>
        <dbReference type="EMBL" id="MBW19337.1"/>
    </source>
</evidence>
<sequence length="517" mass="61236">MHNRLKVHTTEAQKAAADREKEKKLQLYRNTINDVFDRRSRKEYDVLALKSSEGLLRSNPDIVTIWNYRKEILLHLKPSEEIINDELYLTEKCLQVNPKSYSAWYHRNWLLDNVDPNPDWNKELQLCTKYLKLDERNFHCWDYRQIVASKCQESIENELKFTMEMIELNFSNYSAWHYRSKLFSAAGKDEENTKISELSLVESAAFTDPSDQSAWIYQRWLIGKLEPSKIIYKVSQIKNKLYLILNRNLPNNYKIIGQGENIWEKFDSKIWYKKLDNVDSTKIQIIDELNQVIDDVSIDNVQKDIFNLNISEQLQLVLNGQLDSLHQLLELEPESKWALLTYVLLLNTLKPDNYFENCLKNINLLKVLDTKRKNYYHDLESRYKIEHWITNNNNYNTDDVNLKGYGLTAFYHMHMFLFNINIDLSDNDLSHSNLNHLKYLIMCKKLSLKNCKLVNLNNFPILNNLESLDLRDNQIQEMSFKELTKCKSLKKIIIDNKQISLDKTLQGINQSINIEVM</sequence>
<dbReference type="SUPFAM" id="SSF48439">
    <property type="entry name" value="Protein prenylyltransferase"/>
    <property type="match status" value="1"/>
</dbReference>
<keyword evidence="6" id="KW-0677">Repeat</keyword>
<dbReference type="InterPro" id="IPR032675">
    <property type="entry name" value="LRR_dom_sf"/>
</dbReference>
<dbReference type="FunFam" id="1.25.40.120:FF:000035">
    <property type="entry name" value="Geranylgeranyl transferase type-2 subunit alpha"/>
    <property type="match status" value="1"/>
</dbReference>
<protein>
    <recommendedName>
        <fullName evidence="3 9">Geranylgeranyl transferase type-2 subunit alpha</fullName>
        <ecNumber evidence="2 9">2.5.1.60</ecNumber>
    </recommendedName>
    <alternativeName>
        <fullName evidence="7 9">Geranylgeranyl transferase type II subunit alpha</fullName>
    </alternativeName>
</protein>
<evidence type="ECO:0000256" key="4">
    <source>
        <dbReference type="ARBA" id="ARBA00022602"/>
    </source>
</evidence>
<comment type="catalytic activity">
    <reaction evidence="8 9">
        <text>geranylgeranyl diphosphate + L-cysteinyl-[protein] = S-geranylgeranyl-L-cysteinyl-[protein] + diphosphate</text>
        <dbReference type="Rhea" id="RHEA:21240"/>
        <dbReference type="Rhea" id="RHEA-COMP:10131"/>
        <dbReference type="Rhea" id="RHEA-COMP:11537"/>
        <dbReference type="ChEBI" id="CHEBI:29950"/>
        <dbReference type="ChEBI" id="CHEBI:33019"/>
        <dbReference type="ChEBI" id="CHEBI:57533"/>
        <dbReference type="ChEBI" id="CHEBI:86021"/>
        <dbReference type="EC" id="2.5.1.60"/>
    </reaction>
</comment>
<dbReference type="Pfam" id="PF01239">
    <property type="entry name" value="PPTA"/>
    <property type="match status" value="4"/>
</dbReference>